<dbReference type="SUPFAM" id="SSF53850">
    <property type="entry name" value="Periplasmic binding protein-like II"/>
    <property type="match status" value="1"/>
</dbReference>
<organism evidence="1 2">
    <name type="scientific">Methanocella arvoryzae (strain DSM 22066 / NBRC 105507 / MRE50)</name>
    <dbReference type="NCBI Taxonomy" id="351160"/>
    <lineage>
        <taxon>Archaea</taxon>
        <taxon>Methanobacteriati</taxon>
        <taxon>Methanobacteriota</taxon>
        <taxon>Stenosarchaea group</taxon>
        <taxon>Methanomicrobia</taxon>
        <taxon>Methanocellales</taxon>
        <taxon>Methanocellaceae</taxon>
        <taxon>Methanocella</taxon>
    </lineage>
</organism>
<evidence type="ECO:0000313" key="2">
    <source>
        <dbReference type="Proteomes" id="UP000000663"/>
    </source>
</evidence>
<keyword evidence="2" id="KW-1185">Reference proteome</keyword>
<sequence>MYNYKKIVSVLVVLSVLLLSAVSLGCTTPVKQYTIATGGVAGTYYPIGSGIAQAANNASTGYNMAIEATGASVVNCRLLSNQSVDFATIQNDVAYAAVRGERDFEASGSLTMIKGVACLYPETIQIITLNSSGIKSVSDLKGKRVVMGDRGSGSWFNALEILNAYNLTENDVQPSSVKLAQAAEMMKNDQVDAAFWTGGAPTAAISELATTNDIYIVPISGPERDALMAASPFYASQTLPAGTYRSVDHDTETVTIMAMLVAHQDIPEDDVYNLLKAMYDSSNPISSYPHAVAKQITRENALKGMSIELHPGAKKYFDEQNILP</sequence>
<dbReference type="EMBL" id="AM114193">
    <property type="protein sequence ID" value="CAJ38067.1"/>
    <property type="molecule type" value="Genomic_DNA"/>
</dbReference>
<accession>Q0W0M6</accession>
<gene>
    <name evidence="1" type="ORF">RRC348</name>
</gene>
<dbReference type="PANTHER" id="PTHR42941">
    <property type="entry name" value="SLL1037 PROTEIN"/>
    <property type="match status" value="1"/>
</dbReference>
<dbReference type="eggNOG" id="arCOG01801">
    <property type="taxonomic scope" value="Archaea"/>
</dbReference>
<dbReference type="OrthoDB" id="27995at2157"/>
<dbReference type="Pfam" id="PF16868">
    <property type="entry name" value="NMT1_3"/>
    <property type="match status" value="1"/>
</dbReference>
<dbReference type="PROSITE" id="PS51257">
    <property type="entry name" value="PROKAR_LIPOPROTEIN"/>
    <property type="match status" value="1"/>
</dbReference>
<dbReference type="GeneID" id="5143577"/>
<reference evidence="1 2" key="1">
    <citation type="journal article" date="2006" name="Science">
        <title>Genome of rice cluster I archaea -- the key methane producers in the rice rhizosphere.</title>
        <authorList>
            <person name="Erkel C."/>
            <person name="Kube M."/>
            <person name="Reinhardt R."/>
            <person name="Liesack W."/>
        </authorList>
    </citation>
    <scope>NUCLEOTIDE SEQUENCE [LARGE SCALE GENOMIC DNA]</scope>
    <source>
        <strain evidence="2">DSM 22066 / NBRC 105507 / MRE50</strain>
    </source>
</reference>
<dbReference type="PATRIC" id="fig|351160.9.peg.212"/>
<evidence type="ECO:0000313" key="1">
    <source>
        <dbReference type="EMBL" id="CAJ38067.1"/>
    </source>
</evidence>
<dbReference type="KEGG" id="rci:RRC348"/>
<protein>
    <submittedName>
        <fullName evidence="1">Predicted TRAP-type transport system, periplasmic component</fullName>
    </submittedName>
</protein>
<dbReference type="STRING" id="351160.RRC348"/>
<dbReference type="Gene3D" id="3.40.190.10">
    <property type="entry name" value="Periplasmic binding protein-like II"/>
    <property type="match status" value="2"/>
</dbReference>
<name>Q0W0M6_METAR</name>
<dbReference type="PANTHER" id="PTHR42941:SF1">
    <property type="entry name" value="SLL1037 PROTEIN"/>
    <property type="match status" value="1"/>
</dbReference>
<dbReference type="CDD" id="cd13567">
    <property type="entry name" value="PBP2_TtGluBP"/>
    <property type="match status" value="1"/>
</dbReference>
<dbReference type="InterPro" id="IPR011852">
    <property type="entry name" value="TRAP_TAXI"/>
</dbReference>
<proteinExistence type="predicted"/>
<dbReference type="RefSeq" id="WP_012034528.1">
    <property type="nucleotide sequence ID" value="NC_009464.1"/>
</dbReference>
<dbReference type="AlphaFoldDB" id="Q0W0M6"/>
<dbReference type="Proteomes" id="UP000000663">
    <property type="component" value="Chromosome"/>
</dbReference>
<dbReference type="NCBIfam" id="TIGR02122">
    <property type="entry name" value="TRAP_TAXI"/>
    <property type="match status" value="1"/>
</dbReference>